<dbReference type="Proteomes" id="UP000199229">
    <property type="component" value="Unassembled WGS sequence"/>
</dbReference>
<sequence length="67" mass="7388">MDELERTYLEASDGDARDALRRALGDALTEMATISGQVSRGFVRAQRPADLARKLGPERRAREASRG</sequence>
<reference evidence="2" key="1">
    <citation type="submission" date="2016-10" db="EMBL/GenBank/DDBJ databases">
        <authorList>
            <person name="Varghese N."/>
            <person name="Submissions S."/>
        </authorList>
    </citation>
    <scope>NUCLEOTIDE SEQUENCE [LARGE SCALE GENOMIC DNA]</scope>
    <source>
        <strain evidence="2">Gh-105</strain>
    </source>
</reference>
<evidence type="ECO:0000313" key="2">
    <source>
        <dbReference type="Proteomes" id="UP000199229"/>
    </source>
</evidence>
<accession>A0A1I2UZA8</accession>
<name>A0A1I2UZA8_9HYPH</name>
<evidence type="ECO:0000313" key="1">
    <source>
        <dbReference type="EMBL" id="SFG82575.1"/>
    </source>
</evidence>
<dbReference type="RefSeq" id="WP_342029857.1">
    <property type="nucleotide sequence ID" value="NZ_FOPM01000012.1"/>
</dbReference>
<gene>
    <name evidence="1" type="ORF">SAMN05192565_112116</name>
</gene>
<dbReference type="EMBL" id="FOPM01000012">
    <property type="protein sequence ID" value="SFG82575.1"/>
    <property type="molecule type" value="Genomic_DNA"/>
</dbReference>
<protein>
    <submittedName>
        <fullName evidence="1">Uncharacterized protein</fullName>
    </submittedName>
</protein>
<proteinExistence type="predicted"/>
<organism evidence="1 2">
    <name type="scientific">Methylobacterium gossipiicola</name>
    <dbReference type="NCBI Taxonomy" id="582675"/>
    <lineage>
        <taxon>Bacteria</taxon>
        <taxon>Pseudomonadati</taxon>
        <taxon>Pseudomonadota</taxon>
        <taxon>Alphaproteobacteria</taxon>
        <taxon>Hyphomicrobiales</taxon>
        <taxon>Methylobacteriaceae</taxon>
        <taxon>Methylobacterium</taxon>
    </lineage>
</organism>
<keyword evidence="2" id="KW-1185">Reference proteome</keyword>
<dbReference type="AlphaFoldDB" id="A0A1I2UZA8"/>
<dbReference type="STRING" id="582675.SAMN05192565_112116"/>